<organism evidence="3">
    <name type="scientific">Oryza punctata</name>
    <name type="common">Red rice</name>
    <dbReference type="NCBI Taxonomy" id="4537"/>
    <lineage>
        <taxon>Eukaryota</taxon>
        <taxon>Viridiplantae</taxon>
        <taxon>Streptophyta</taxon>
        <taxon>Embryophyta</taxon>
        <taxon>Tracheophyta</taxon>
        <taxon>Spermatophyta</taxon>
        <taxon>Magnoliopsida</taxon>
        <taxon>Liliopsida</taxon>
        <taxon>Poales</taxon>
        <taxon>Poaceae</taxon>
        <taxon>BOP clade</taxon>
        <taxon>Oryzoideae</taxon>
        <taxon>Oryzeae</taxon>
        <taxon>Oryzinae</taxon>
        <taxon>Oryza</taxon>
    </lineage>
</organism>
<name>A0A0E0MF80_ORYPU</name>
<feature type="domain" description="DUF8040" evidence="2">
    <location>
        <begin position="47"/>
        <end position="137"/>
    </location>
</feature>
<dbReference type="HOGENOM" id="CLU_040082_7_0_1"/>
<feature type="region of interest" description="Disordered" evidence="1">
    <location>
        <begin position="152"/>
        <end position="172"/>
    </location>
</feature>
<dbReference type="AlphaFoldDB" id="A0A0E0MF80"/>
<keyword evidence="4" id="KW-1185">Reference proteome</keyword>
<accession>A0A0E0MF80</accession>
<proteinExistence type="predicted"/>
<feature type="compositionally biased region" description="Polar residues" evidence="1">
    <location>
        <begin position="157"/>
        <end position="172"/>
    </location>
</feature>
<dbReference type="EnsemblPlants" id="OPUNC11G10680.1">
    <property type="protein sequence ID" value="OPUNC11G10680.1"/>
    <property type="gene ID" value="OPUNC11G10680"/>
</dbReference>
<evidence type="ECO:0000313" key="3">
    <source>
        <dbReference type="EnsemblPlants" id="OPUNC11G10680.1"/>
    </source>
</evidence>
<dbReference type="OMA" id="FRMEPWI"/>
<reference evidence="3" key="1">
    <citation type="submission" date="2015-04" db="UniProtKB">
        <authorList>
            <consortium name="EnsemblPlants"/>
        </authorList>
    </citation>
    <scope>IDENTIFICATION</scope>
</reference>
<dbReference type="Proteomes" id="UP000026962">
    <property type="component" value="Chromosome 11"/>
</dbReference>
<reference evidence="3" key="2">
    <citation type="submission" date="2018-05" db="EMBL/GenBank/DDBJ databases">
        <title>OpunRS2 (Oryza punctata Reference Sequence Version 2).</title>
        <authorList>
            <person name="Zhang J."/>
            <person name="Kudrna D."/>
            <person name="Lee S."/>
            <person name="Talag J."/>
            <person name="Welchert J."/>
            <person name="Wing R.A."/>
        </authorList>
    </citation>
    <scope>NUCLEOTIDE SEQUENCE [LARGE SCALE GENOMIC DNA]</scope>
</reference>
<evidence type="ECO:0000256" key="1">
    <source>
        <dbReference type="SAM" id="MobiDB-lite"/>
    </source>
</evidence>
<evidence type="ECO:0000313" key="4">
    <source>
        <dbReference type="Proteomes" id="UP000026962"/>
    </source>
</evidence>
<evidence type="ECO:0000259" key="2">
    <source>
        <dbReference type="Pfam" id="PF26138"/>
    </source>
</evidence>
<protein>
    <recommendedName>
        <fullName evidence="2">DUF8040 domain-containing protein</fullName>
    </recommendedName>
</protein>
<dbReference type="STRING" id="4537.A0A0E0MF80"/>
<dbReference type="InterPro" id="IPR058353">
    <property type="entry name" value="DUF8040"/>
</dbReference>
<sequence>MNMSLRDRIRKRREEEDDDMMLFLFPALSLMGSNRGGIKQQRHSHEESGEKVVRRLLQGHVKNSLVAFRMEPWIFNYLADYLRRNELVLDTRIKIEEKLGFFLWMLSHNSSYEDLQVQFHHSNDTFHRHLKHFFKHVLPGLTHNIDPTDFVDLPSGDQGNAASSEEGNTLRD</sequence>
<dbReference type="Gramene" id="OPUNC11G10680.1">
    <property type="protein sequence ID" value="OPUNC11G10680.1"/>
    <property type="gene ID" value="OPUNC11G10680"/>
</dbReference>
<dbReference type="eggNOG" id="KOG4585">
    <property type="taxonomic scope" value="Eukaryota"/>
</dbReference>
<dbReference type="Pfam" id="PF26138">
    <property type="entry name" value="DUF8040"/>
    <property type="match status" value="1"/>
</dbReference>